<dbReference type="SUPFAM" id="SSF54001">
    <property type="entry name" value="Cysteine proteinases"/>
    <property type="match status" value="1"/>
</dbReference>
<keyword evidence="4" id="KW-0788">Thiol protease</keyword>
<evidence type="ECO:0000256" key="4">
    <source>
        <dbReference type="ARBA" id="ARBA00022807"/>
    </source>
</evidence>
<keyword evidence="3" id="KW-0378">Hydrolase</keyword>
<protein>
    <submittedName>
        <fullName evidence="6">NlpC/P60 family protein</fullName>
    </submittedName>
</protein>
<dbReference type="Pfam" id="PF00877">
    <property type="entry name" value="NLPC_P60"/>
    <property type="match status" value="1"/>
</dbReference>
<keyword evidence="7" id="KW-1185">Reference proteome</keyword>
<dbReference type="InterPro" id="IPR051202">
    <property type="entry name" value="Peptidase_C40"/>
</dbReference>
<comment type="similarity">
    <text evidence="1">Belongs to the peptidase C40 family.</text>
</comment>
<evidence type="ECO:0000259" key="5">
    <source>
        <dbReference type="PROSITE" id="PS51935"/>
    </source>
</evidence>
<dbReference type="EMBL" id="RBIN01000005">
    <property type="protein sequence ID" value="RKR03406.1"/>
    <property type="molecule type" value="Genomic_DNA"/>
</dbReference>
<dbReference type="OrthoDB" id="9807055at2"/>
<comment type="caution">
    <text evidence="6">The sequence shown here is derived from an EMBL/GenBank/DDBJ whole genome shotgun (WGS) entry which is preliminary data.</text>
</comment>
<evidence type="ECO:0000313" key="6">
    <source>
        <dbReference type="EMBL" id="RKR03406.1"/>
    </source>
</evidence>
<dbReference type="Gene3D" id="3.90.1720.10">
    <property type="entry name" value="endopeptidase domain like (from Nostoc punctiforme)"/>
    <property type="match status" value="1"/>
</dbReference>
<feature type="domain" description="NlpC/P60" evidence="5">
    <location>
        <begin position="47"/>
        <end position="165"/>
    </location>
</feature>
<name>A0A420WWA5_9GAMM</name>
<dbReference type="GO" id="GO:0008234">
    <property type="term" value="F:cysteine-type peptidase activity"/>
    <property type="evidence" value="ECO:0007669"/>
    <property type="project" value="UniProtKB-KW"/>
</dbReference>
<keyword evidence="2" id="KW-0645">Protease</keyword>
<organism evidence="6 7">
    <name type="scientific">Kushneria sinocarnis</name>
    <dbReference type="NCBI Taxonomy" id="595502"/>
    <lineage>
        <taxon>Bacteria</taxon>
        <taxon>Pseudomonadati</taxon>
        <taxon>Pseudomonadota</taxon>
        <taxon>Gammaproteobacteria</taxon>
        <taxon>Oceanospirillales</taxon>
        <taxon>Halomonadaceae</taxon>
        <taxon>Kushneria</taxon>
    </lineage>
</organism>
<accession>A0A420WWA5</accession>
<evidence type="ECO:0000313" key="7">
    <source>
        <dbReference type="Proteomes" id="UP000281975"/>
    </source>
</evidence>
<dbReference type="PANTHER" id="PTHR47053:SF1">
    <property type="entry name" value="MUREIN DD-ENDOPEPTIDASE MEPH-RELATED"/>
    <property type="match status" value="1"/>
</dbReference>
<gene>
    <name evidence="6" type="ORF">C7446_1931</name>
</gene>
<dbReference type="Proteomes" id="UP000281975">
    <property type="component" value="Unassembled WGS sequence"/>
</dbReference>
<evidence type="ECO:0000256" key="2">
    <source>
        <dbReference type="ARBA" id="ARBA00022670"/>
    </source>
</evidence>
<proteinExistence type="inferred from homology"/>
<dbReference type="PANTHER" id="PTHR47053">
    <property type="entry name" value="MUREIN DD-ENDOPEPTIDASE MEPH-RELATED"/>
    <property type="match status" value="1"/>
</dbReference>
<sequence>MSTPFPATAWRRFHGLLTVLTLLLLAGCAGNPPLDVGDTGTADQELSIDRVLIIERARQALGTPYRYGGTTASGMDCSGLAQVSYAAAGITIPRTSQQQFDRLPHRDVARPGDLLFFGSGSVSHVGVYIGNQQMIHAPGSGRSVRTSNITKRYWRQHYRGAAGPAR</sequence>
<evidence type="ECO:0000256" key="3">
    <source>
        <dbReference type="ARBA" id="ARBA00022801"/>
    </source>
</evidence>
<dbReference type="RefSeq" id="WP_121172881.1">
    <property type="nucleotide sequence ID" value="NZ_RBIN01000005.1"/>
</dbReference>
<dbReference type="AlphaFoldDB" id="A0A420WWA5"/>
<dbReference type="GO" id="GO:0006508">
    <property type="term" value="P:proteolysis"/>
    <property type="evidence" value="ECO:0007669"/>
    <property type="project" value="UniProtKB-KW"/>
</dbReference>
<dbReference type="PROSITE" id="PS51935">
    <property type="entry name" value="NLPC_P60"/>
    <property type="match status" value="1"/>
</dbReference>
<dbReference type="InterPro" id="IPR038765">
    <property type="entry name" value="Papain-like_cys_pep_sf"/>
</dbReference>
<dbReference type="InterPro" id="IPR000064">
    <property type="entry name" value="NLP_P60_dom"/>
</dbReference>
<evidence type="ECO:0000256" key="1">
    <source>
        <dbReference type="ARBA" id="ARBA00007074"/>
    </source>
</evidence>
<reference evidence="6 7" key="1">
    <citation type="submission" date="2018-10" db="EMBL/GenBank/DDBJ databases">
        <title>Genomic Encyclopedia of Type Strains, Phase IV (KMG-IV): sequencing the most valuable type-strain genomes for metagenomic binning, comparative biology and taxonomic classification.</title>
        <authorList>
            <person name="Goeker M."/>
        </authorList>
    </citation>
    <scope>NUCLEOTIDE SEQUENCE [LARGE SCALE GENOMIC DNA]</scope>
    <source>
        <strain evidence="6 7">DSM 23229</strain>
    </source>
</reference>